<proteinExistence type="predicted"/>
<dbReference type="EMBL" id="CP034464">
    <property type="protein sequence ID" value="AZP11717.1"/>
    <property type="molecule type" value="Genomic_DNA"/>
</dbReference>
<dbReference type="OrthoDB" id="3251355at2"/>
<dbReference type="InterPro" id="IPR011008">
    <property type="entry name" value="Dimeric_a/b-barrel"/>
</dbReference>
<dbReference type="NCBIfam" id="TIGR01413">
    <property type="entry name" value="Dyp_perox_fam"/>
    <property type="match status" value="1"/>
</dbReference>
<sequence>MLPFQAGILQALPQHASFLSFSVKPIADKDSVIKALQALSTLVDGERVVLGLGASLLQLLGQQIAGLHDFSGIPGSLVPLPVTPAALWCWCRESERGELVHQGRRIRQALAGVFQVQQAVDAFKYASGRDLSGYEDGTENPEAEAALTAAFVQGQGAGLDGGSYVAIQHWLHDFESLEAMSGAQQDDLIGRHKSDNEEFDEAPVSAHVKRTAQESFTPEAFVLRRSMPWSEQSKAGFHFVAFATSFYAFEAQLRRMCGAEDGIVDGLFSFTKPVSGAYFWCPAMREGRPDLAVIGL</sequence>
<dbReference type="PROSITE" id="PS51404">
    <property type="entry name" value="DYP_PEROXIDASE"/>
    <property type="match status" value="1"/>
</dbReference>
<evidence type="ECO:0000256" key="3">
    <source>
        <dbReference type="ARBA" id="ARBA00022723"/>
    </source>
</evidence>
<dbReference type="GO" id="GO:0020037">
    <property type="term" value="F:heme binding"/>
    <property type="evidence" value="ECO:0007669"/>
    <property type="project" value="InterPro"/>
</dbReference>
<dbReference type="GO" id="GO:0005829">
    <property type="term" value="C:cytosol"/>
    <property type="evidence" value="ECO:0007669"/>
    <property type="project" value="TreeGrafter"/>
</dbReference>
<evidence type="ECO:0000259" key="6">
    <source>
        <dbReference type="Pfam" id="PF20628"/>
    </source>
</evidence>
<keyword evidence="2 7" id="KW-0575">Peroxidase</keyword>
<dbReference type="PANTHER" id="PTHR30521:SF0">
    <property type="entry name" value="DYP-TYPE PEROXIDASE FAMILY PROTEIN"/>
    <property type="match status" value="1"/>
</dbReference>
<evidence type="ECO:0000313" key="7">
    <source>
        <dbReference type="EMBL" id="AZP11717.1"/>
    </source>
</evidence>
<evidence type="ECO:0000313" key="8">
    <source>
        <dbReference type="Proteomes" id="UP000275663"/>
    </source>
</evidence>
<dbReference type="SUPFAM" id="SSF54909">
    <property type="entry name" value="Dimeric alpha+beta barrel"/>
    <property type="match status" value="1"/>
</dbReference>
<dbReference type="GO" id="GO:0004601">
    <property type="term" value="F:peroxidase activity"/>
    <property type="evidence" value="ECO:0007669"/>
    <property type="project" value="UniProtKB-KW"/>
</dbReference>
<keyword evidence="3" id="KW-0479">Metal-binding</keyword>
<dbReference type="PANTHER" id="PTHR30521">
    <property type="entry name" value="DEFERROCHELATASE/PEROXIDASE"/>
    <property type="match status" value="1"/>
</dbReference>
<keyword evidence="8" id="KW-1185">Reference proteome</keyword>
<dbReference type="KEGG" id="upv:EJN92_06730"/>
<dbReference type="RefSeq" id="WP_126127102.1">
    <property type="nucleotide sequence ID" value="NZ_CP034464.1"/>
</dbReference>
<accession>A0A3Q9BPW1</accession>
<evidence type="ECO:0000256" key="2">
    <source>
        <dbReference type="ARBA" id="ARBA00022559"/>
    </source>
</evidence>
<dbReference type="InterPro" id="IPR006314">
    <property type="entry name" value="Dyp_peroxidase"/>
</dbReference>
<dbReference type="Proteomes" id="UP000275663">
    <property type="component" value="Chromosome"/>
</dbReference>
<dbReference type="Pfam" id="PF20628">
    <property type="entry name" value="Dyp_perox_C"/>
    <property type="match status" value="1"/>
</dbReference>
<evidence type="ECO:0000256" key="1">
    <source>
        <dbReference type="ARBA" id="ARBA00001970"/>
    </source>
</evidence>
<keyword evidence="4" id="KW-0560">Oxidoreductase</keyword>
<dbReference type="GO" id="GO:0046872">
    <property type="term" value="F:metal ion binding"/>
    <property type="evidence" value="ECO:0007669"/>
    <property type="project" value="UniProtKB-KW"/>
</dbReference>
<organism evidence="7 8">
    <name type="scientific">Undibacterium parvum</name>
    <dbReference type="NCBI Taxonomy" id="401471"/>
    <lineage>
        <taxon>Bacteria</taxon>
        <taxon>Pseudomonadati</taxon>
        <taxon>Pseudomonadota</taxon>
        <taxon>Betaproteobacteria</taxon>
        <taxon>Burkholderiales</taxon>
        <taxon>Oxalobacteraceae</taxon>
        <taxon>Undibacterium</taxon>
    </lineage>
</organism>
<comment type="cofactor">
    <cofactor evidence="1">
        <name>heme b</name>
        <dbReference type="ChEBI" id="CHEBI:60344"/>
    </cofactor>
</comment>
<protein>
    <submittedName>
        <fullName evidence="7">Dyp-type peroxidase</fullName>
    </submittedName>
</protein>
<dbReference type="AlphaFoldDB" id="A0A3Q9BPW1"/>
<keyword evidence="5" id="KW-0408">Iron</keyword>
<evidence type="ECO:0000256" key="5">
    <source>
        <dbReference type="ARBA" id="ARBA00023004"/>
    </source>
</evidence>
<name>A0A3Q9BPW1_9BURK</name>
<feature type="domain" description="Dyp-type peroxidase C-terminal" evidence="6">
    <location>
        <begin position="129"/>
        <end position="284"/>
    </location>
</feature>
<gene>
    <name evidence="7" type="ORF">EJN92_06730</name>
</gene>
<dbReference type="InterPro" id="IPR048328">
    <property type="entry name" value="Dyp_perox_C"/>
</dbReference>
<reference evidence="7 8" key="1">
    <citation type="journal article" date="2011" name="Int. J. Syst. Evol. Microbiol.">
        <title>Description of Undibacterium oligocarboniphilum sp. nov., isolated from purified water, and Undibacterium pigrum strain CCUG 49012 as the type strain of Undibacterium parvum sp. nov., and emended descriptions of the genus Undibacterium and the species Undibacterium pigrum.</title>
        <authorList>
            <person name="Eder W."/>
            <person name="Wanner G."/>
            <person name="Ludwig W."/>
            <person name="Busse H.J."/>
            <person name="Ziemke-Kageler F."/>
            <person name="Lang E."/>
        </authorList>
    </citation>
    <scope>NUCLEOTIDE SEQUENCE [LARGE SCALE GENOMIC DNA]</scope>
    <source>
        <strain evidence="7 8">DSM 23061</strain>
    </source>
</reference>
<evidence type="ECO:0000256" key="4">
    <source>
        <dbReference type="ARBA" id="ARBA00023002"/>
    </source>
</evidence>